<dbReference type="EMBL" id="QXIR01000019">
    <property type="protein sequence ID" value="RIW31979.1"/>
    <property type="molecule type" value="Genomic_DNA"/>
</dbReference>
<accession>A0A3A1QUX7</accession>
<protein>
    <submittedName>
        <fullName evidence="1">Uncharacterized protein</fullName>
    </submittedName>
</protein>
<reference evidence="1 2" key="1">
    <citation type="submission" date="2018-09" db="EMBL/GenBank/DDBJ databases">
        <title>Bacillus saliacetes sp. nov., isolated from Thai shrimp paste (Ka-pi).</title>
        <authorList>
            <person name="Daroonpunt R."/>
            <person name="Tanasupawat S."/>
            <person name="Yiamsombut S."/>
        </authorList>
    </citation>
    <scope>NUCLEOTIDE SEQUENCE [LARGE SCALE GENOMIC DNA]</scope>
    <source>
        <strain evidence="1 2">SKP7-4</strain>
    </source>
</reference>
<gene>
    <name evidence="1" type="ORF">D3H55_13930</name>
</gene>
<keyword evidence="2" id="KW-1185">Reference proteome</keyword>
<dbReference type="AlphaFoldDB" id="A0A3A1QUX7"/>
<sequence length="77" mass="9400">MLFGKALYSQKKEQFYSYLLAGVFFREFSRRLCEFYIEWEQSICKESLKGHTKIEAANKPKSLQLFYWIFFNFFTIN</sequence>
<comment type="caution">
    <text evidence="1">The sequence shown here is derived from an EMBL/GenBank/DDBJ whole genome shotgun (WGS) entry which is preliminary data.</text>
</comment>
<evidence type="ECO:0000313" key="2">
    <source>
        <dbReference type="Proteomes" id="UP000265801"/>
    </source>
</evidence>
<dbReference type="Proteomes" id="UP000265801">
    <property type="component" value="Unassembled WGS sequence"/>
</dbReference>
<proteinExistence type="predicted"/>
<organism evidence="1 2">
    <name type="scientific">Bacillus salacetis</name>
    <dbReference type="NCBI Taxonomy" id="2315464"/>
    <lineage>
        <taxon>Bacteria</taxon>
        <taxon>Bacillati</taxon>
        <taxon>Bacillota</taxon>
        <taxon>Bacilli</taxon>
        <taxon>Bacillales</taxon>
        <taxon>Bacillaceae</taxon>
        <taxon>Bacillus</taxon>
    </lineage>
</organism>
<name>A0A3A1QUX7_9BACI</name>
<evidence type="ECO:0000313" key="1">
    <source>
        <dbReference type="EMBL" id="RIW31979.1"/>
    </source>
</evidence>